<dbReference type="EMBL" id="FNFF01000016">
    <property type="protein sequence ID" value="SDL02930.1"/>
    <property type="molecule type" value="Genomic_DNA"/>
</dbReference>
<evidence type="ECO:0000313" key="2">
    <source>
        <dbReference type="Proteomes" id="UP000199155"/>
    </source>
</evidence>
<keyword evidence="2" id="KW-1185">Reference proteome</keyword>
<proteinExistence type="predicted"/>
<evidence type="ECO:0000313" key="1">
    <source>
        <dbReference type="EMBL" id="SDL02930.1"/>
    </source>
</evidence>
<name>A0A1G9GQG0_9ACTN</name>
<gene>
    <name evidence="1" type="ORF">SAMN05421806_116149</name>
</gene>
<organism evidence="1 2">
    <name type="scientific">Streptomyces indicus</name>
    <dbReference type="NCBI Taxonomy" id="417292"/>
    <lineage>
        <taxon>Bacteria</taxon>
        <taxon>Bacillati</taxon>
        <taxon>Actinomycetota</taxon>
        <taxon>Actinomycetes</taxon>
        <taxon>Kitasatosporales</taxon>
        <taxon>Streptomycetaceae</taxon>
        <taxon>Streptomyces</taxon>
    </lineage>
</organism>
<protein>
    <submittedName>
        <fullName evidence="1">Uncharacterized protein</fullName>
    </submittedName>
</protein>
<dbReference type="Proteomes" id="UP000199155">
    <property type="component" value="Unassembled WGS sequence"/>
</dbReference>
<reference evidence="1 2" key="1">
    <citation type="submission" date="2016-10" db="EMBL/GenBank/DDBJ databases">
        <authorList>
            <person name="de Groot N.N."/>
        </authorList>
    </citation>
    <scope>NUCLEOTIDE SEQUENCE [LARGE SCALE GENOMIC DNA]</scope>
    <source>
        <strain evidence="1 2">CGMCC 4.5727</strain>
    </source>
</reference>
<accession>A0A1G9GQG0</accession>
<dbReference type="AlphaFoldDB" id="A0A1G9GQG0"/>
<sequence length="33" mass="3638">MTAWTVRSVMRQVAAMVRKRASGVRAMTNSTLA</sequence>